<protein>
    <submittedName>
        <fullName evidence="1">NAD(P)/FAD-dependent oxidoreductase</fullName>
    </submittedName>
</protein>
<comment type="caution">
    <text evidence="1">The sequence shown here is derived from an EMBL/GenBank/DDBJ whole genome shotgun (WGS) entry which is preliminary data.</text>
</comment>
<dbReference type="InterPro" id="IPR036188">
    <property type="entry name" value="FAD/NAD-bd_sf"/>
</dbReference>
<dbReference type="PANTHER" id="PTHR10668">
    <property type="entry name" value="PHYTOENE DEHYDROGENASE"/>
    <property type="match status" value="1"/>
</dbReference>
<reference evidence="2" key="1">
    <citation type="journal article" date="2019" name="Int. J. Syst. Evol. Microbiol.">
        <title>The Global Catalogue of Microorganisms (GCM) 10K type strain sequencing project: providing services to taxonomists for standard genome sequencing and annotation.</title>
        <authorList>
            <consortium name="The Broad Institute Genomics Platform"/>
            <consortium name="The Broad Institute Genome Sequencing Center for Infectious Disease"/>
            <person name="Wu L."/>
            <person name="Ma J."/>
        </authorList>
    </citation>
    <scope>NUCLEOTIDE SEQUENCE [LARGE SCALE GENOMIC DNA]</scope>
    <source>
        <strain evidence="2">JCM 17593</strain>
    </source>
</reference>
<evidence type="ECO:0000313" key="1">
    <source>
        <dbReference type="EMBL" id="GAA4194413.1"/>
    </source>
</evidence>
<keyword evidence="2" id="KW-1185">Reference proteome</keyword>
<gene>
    <name evidence="1" type="ORF">GCM10022288_29860</name>
</gene>
<name>A0ABP8AZK1_9MICO</name>
<evidence type="ECO:0000313" key="2">
    <source>
        <dbReference type="Proteomes" id="UP001500213"/>
    </source>
</evidence>
<dbReference type="EMBL" id="BAABBX010000016">
    <property type="protein sequence ID" value="GAA4194413.1"/>
    <property type="molecule type" value="Genomic_DNA"/>
</dbReference>
<accession>A0ABP8AZK1</accession>
<organism evidence="1 2">
    <name type="scientific">Gryllotalpicola kribbensis</name>
    <dbReference type="NCBI Taxonomy" id="993084"/>
    <lineage>
        <taxon>Bacteria</taxon>
        <taxon>Bacillati</taxon>
        <taxon>Actinomycetota</taxon>
        <taxon>Actinomycetes</taxon>
        <taxon>Micrococcales</taxon>
        <taxon>Microbacteriaceae</taxon>
        <taxon>Gryllotalpicola</taxon>
    </lineage>
</organism>
<proteinExistence type="predicted"/>
<dbReference type="PANTHER" id="PTHR10668:SF105">
    <property type="entry name" value="DEHYDROGENASE-RELATED"/>
    <property type="match status" value="1"/>
</dbReference>
<sequence length="488" mass="50733">MSTGRAIVVGSGPNGLAGAVTLARAGLSVTVFERSDHLGGGAATRELTLPGFHHDVGSAVHPMAVHSEFFRRFGLTRRLELLTPELSYGHALAAASAPGGATAALAWRDLERTAKGLGADASTWRRLLWPLAADADRVAEVIGGSFLPPPHLAVALRLGLRGLEQGSPLWDSAFATGAAPALLTGVIAHTNKRLPALGAAAPGLVLAAFAHARGWPIPRGGSGAITRALADDLEAHGGRIETGVEIESIAEVADADAVLLDVTPRAFAKLAGERLPRPYLAAMEAFRYGDGIAKVDFALSDPVPWAAPELRDAVTVHVGGTRAEIARAEGEVASGRLPEHPYLLLSQPSVLDDTRAPAGRHVLWAYTHVPAGSDADRTEAITAEIERFAPGFRDTVLASAGTTAREIERMDPNMIGGDIAAGATSALQLVARPLPRRSPWRTPLPGVYLCGGSTAPGPGVHGQSGWQAAKLALKELHLASPELGPDAQ</sequence>
<dbReference type="PRINTS" id="PR00419">
    <property type="entry name" value="ADXRDTASE"/>
</dbReference>
<dbReference type="Proteomes" id="UP001500213">
    <property type="component" value="Unassembled WGS sequence"/>
</dbReference>
<dbReference type="Pfam" id="PF13450">
    <property type="entry name" value="NAD_binding_8"/>
    <property type="match status" value="1"/>
</dbReference>
<dbReference type="RefSeq" id="WP_344778299.1">
    <property type="nucleotide sequence ID" value="NZ_BAABBX010000016.1"/>
</dbReference>
<dbReference type="SUPFAM" id="SSF51905">
    <property type="entry name" value="FAD/NAD(P)-binding domain"/>
    <property type="match status" value="1"/>
</dbReference>
<dbReference type="Gene3D" id="3.90.660.50">
    <property type="match status" value="1"/>
</dbReference>
<dbReference type="Gene3D" id="3.50.50.60">
    <property type="entry name" value="FAD/NAD(P)-binding domain"/>
    <property type="match status" value="2"/>
</dbReference>